<feature type="compositionally biased region" description="Low complexity" evidence="1">
    <location>
        <begin position="155"/>
        <end position="180"/>
    </location>
</feature>
<sequence>MLHAVTPVFLAVPSPLCTHTDGDGGSSSPLHPTPDWGARAAVCTVHLSGAARLRALESHEPLLHVPPHHGARIGAPAQRIYLGRPTHLRLRADPRLDERREAHYAVLGHAAGLMRRTSPRTTTHIAHRAHIPPAPASSAPRRAARGVRRRRRAHGTPCAAAQPCASRAAGRSATSRRTTTPHISASGAYAPTPDSSAPPR</sequence>
<proteinExistence type="predicted"/>
<dbReference type="EMBL" id="KN817518">
    <property type="protein sequence ID" value="KJA29526.1"/>
    <property type="molecule type" value="Genomic_DNA"/>
</dbReference>
<dbReference type="Proteomes" id="UP000054270">
    <property type="component" value="Unassembled WGS sequence"/>
</dbReference>
<accession>A0A0D2PMK8</accession>
<name>A0A0D2PMK8_HYPSF</name>
<feature type="region of interest" description="Disordered" evidence="1">
    <location>
        <begin position="131"/>
        <end position="200"/>
    </location>
</feature>
<keyword evidence="3" id="KW-1185">Reference proteome</keyword>
<protein>
    <submittedName>
        <fullName evidence="2">Uncharacterized protein</fullName>
    </submittedName>
</protein>
<evidence type="ECO:0000313" key="3">
    <source>
        <dbReference type="Proteomes" id="UP000054270"/>
    </source>
</evidence>
<evidence type="ECO:0000256" key="1">
    <source>
        <dbReference type="SAM" id="MobiDB-lite"/>
    </source>
</evidence>
<feature type="compositionally biased region" description="Basic residues" evidence="1">
    <location>
        <begin position="142"/>
        <end position="154"/>
    </location>
</feature>
<evidence type="ECO:0000313" key="2">
    <source>
        <dbReference type="EMBL" id="KJA29526.1"/>
    </source>
</evidence>
<reference evidence="3" key="1">
    <citation type="submission" date="2014-04" db="EMBL/GenBank/DDBJ databases">
        <title>Evolutionary Origins and Diversification of the Mycorrhizal Mutualists.</title>
        <authorList>
            <consortium name="DOE Joint Genome Institute"/>
            <consortium name="Mycorrhizal Genomics Consortium"/>
            <person name="Kohler A."/>
            <person name="Kuo A."/>
            <person name="Nagy L.G."/>
            <person name="Floudas D."/>
            <person name="Copeland A."/>
            <person name="Barry K.W."/>
            <person name="Cichocki N."/>
            <person name="Veneault-Fourrey C."/>
            <person name="LaButti K."/>
            <person name="Lindquist E.A."/>
            <person name="Lipzen A."/>
            <person name="Lundell T."/>
            <person name="Morin E."/>
            <person name="Murat C."/>
            <person name="Riley R."/>
            <person name="Ohm R."/>
            <person name="Sun H."/>
            <person name="Tunlid A."/>
            <person name="Henrissat B."/>
            <person name="Grigoriev I.V."/>
            <person name="Hibbett D.S."/>
            <person name="Martin F."/>
        </authorList>
    </citation>
    <scope>NUCLEOTIDE SEQUENCE [LARGE SCALE GENOMIC DNA]</scope>
    <source>
        <strain evidence="3">FD-334 SS-4</strain>
    </source>
</reference>
<organism evidence="2 3">
    <name type="scientific">Hypholoma sublateritium (strain FD-334 SS-4)</name>
    <dbReference type="NCBI Taxonomy" id="945553"/>
    <lineage>
        <taxon>Eukaryota</taxon>
        <taxon>Fungi</taxon>
        <taxon>Dikarya</taxon>
        <taxon>Basidiomycota</taxon>
        <taxon>Agaricomycotina</taxon>
        <taxon>Agaricomycetes</taxon>
        <taxon>Agaricomycetidae</taxon>
        <taxon>Agaricales</taxon>
        <taxon>Agaricineae</taxon>
        <taxon>Strophariaceae</taxon>
        <taxon>Hypholoma</taxon>
    </lineage>
</organism>
<gene>
    <name evidence="2" type="ORF">HYPSUDRAFT_221019</name>
</gene>
<dbReference type="AlphaFoldDB" id="A0A0D2PMK8"/>